<organism evidence="8">
    <name type="scientific">Lygus hesperus</name>
    <name type="common">Western plant bug</name>
    <dbReference type="NCBI Taxonomy" id="30085"/>
    <lineage>
        <taxon>Eukaryota</taxon>
        <taxon>Metazoa</taxon>
        <taxon>Ecdysozoa</taxon>
        <taxon>Arthropoda</taxon>
        <taxon>Hexapoda</taxon>
        <taxon>Insecta</taxon>
        <taxon>Pterygota</taxon>
        <taxon>Neoptera</taxon>
        <taxon>Paraneoptera</taxon>
        <taxon>Hemiptera</taxon>
        <taxon>Heteroptera</taxon>
        <taxon>Panheteroptera</taxon>
        <taxon>Cimicomorpha</taxon>
        <taxon>Miridae</taxon>
        <taxon>Mirini</taxon>
        <taxon>Lygus</taxon>
    </lineage>
</organism>
<keyword evidence="6" id="KW-0788">Thiol protease</keyword>
<dbReference type="GO" id="GO:0004843">
    <property type="term" value="F:cysteine-type deubiquitinase activity"/>
    <property type="evidence" value="ECO:0007669"/>
    <property type="project" value="UniProtKB-EC"/>
</dbReference>
<keyword evidence="3" id="KW-0645">Protease</keyword>
<dbReference type="Gene3D" id="3.90.70.10">
    <property type="entry name" value="Cysteine proteinases"/>
    <property type="match status" value="1"/>
</dbReference>
<accession>A0A0A9WR55</accession>
<comment type="catalytic activity">
    <reaction evidence="1">
        <text>Thiol-dependent hydrolysis of ester, thioester, amide, peptide and isopeptide bonds formed by the C-terminal Gly of ubiquitin (a 76-residue protein attached to proteins as an intracellular targeting signal).</text>
        <dbReference type="EC" id="3.4.19.12"/>
    </reaction>
</comment>
<dbReference type="Pfam" id="PF00443">
    <property type="entry name" value="UCH"/>
    <property type="match status" value="1"/>
</dbReference>
<dbReference type="InterPro" id="IPR028889">
    <property type="entry name" value="USP"/>
</dbReference>
<dbReference type="GO" id="GO:0070628">
    <property type="term" value="F:proteasome binding"/>
    <property type="evidence" value="ECO:0007669"/>
    <property type="project" value="TreeGrafter"/>
</dbReference>
<dbReference type="PROSITE" id="PS00972">
    <property type="entry name" value="USP_1"/>
    <property type="match status" value="1"/>
</dbReference>
<sequence length="139" mass="15379">MYKGKLLKDDYNVKDIQEKSQIVVLGSANPTLLPPKETVIFEEDLTAKQKGQLKILEPPGLVNLGNTCYANSIVQLLRSIPELHTLLDRYASLSNSHLSRQPSSQLVLSLGRLFTSMGSTSESAFAPIEFITYLRQAVS</sequence>
<evidence type="ECO:0000256" key="3">
    <source>
        <dbReference type="ARBA" id="ARBA00022670"/>
    </source>
</evidence>
<reference evidence="8" key="2">
    <citation type="submission" date="2014-07" db="EMBL/GenBank/DDBJ databases">
        <authorList>
            <person name="Hull J."/>
        </authorList>
    </citation>
    <scope>NUCLEOTIDE SEQUENCE</scope>
</reference>
<evidence type="ECO:0000256" key="5">
    <source>
        <dbReference type="ARBA" id="ARBA00022801"/>
    </source>
</evidence>
<dbReference type="GO" id="GO:0061136">
    <property type="term" value="P:regulation of proteasomal protein catabolic process"/>
    <property type="evidence" value="ECO:0007669"/>
    <property type="project" value="TreeGrafter"/>
</dbReference>
<dbReference type="PANTHER" id="PTHR43982">
    <property type="entry name" value="UBIQUITIN CARBOXYL-TERMINAL HYDROLASE"/>
    <property type="match status" value="1"/>
</dbReference>
<protein>
    <recommendedName>
        <fullName evidence="2">ubiquitinyl hydrolase 1</fullName>
        <ecNumber evidence="2">3.4.19.12</ecNumber>
    </recommendedName>
</protein>
<gene>
    <name evidence="8" type="primary">USP14_0</name>
    <name evidence="8" type="ORF">CM83_101555</name>
</gene>
<name>A0A0A9WR55_LYGHE</name>
<keyword evidence="4" id="KW-0833">Ubl conjugation pathway</keyword>
<evidence type="ECO:0000256" key="2">
    <source>
        <dbReference type="ARBA" id="ARBA00012759"/>
    </source>
</evidence>
<dbReference type="PANTHER" id="PTHR43982:SF1">
    <property type="entry name" value="UBIQUITIN CARBOXYL-TERMINAL HYDROLASE 14"/>
    <property type="match status" value="1"/>
</dbReference>
<dbReference type="GO" id="GO:0043161">
    <property type="term" value="P:proteasome-mediated ubiquitin-dependent protein catabolic process"/>
    <property type="evidence" value="ECO:0007669"/>
    <property type="project" value="InterPro"/>
</dbReference>
<dbReference type="InterPro" id="IPR044635">
    <property type="entry name" value="UBP14-like"/>
</dbReference>
<keyword evidence="5 8" id="KW-0378">Hydrolase</keyword>
<feature type="domain" description="USP" evidence="7">
    <location>
        <begin position="59"/>
        <end position="139"/>
    </location>
</feature>
<evidence type="ECO:0000256" key="4">
    <source>
        <dbReference type="ARBA" id="ARBA00022786"/>
    </source>
</evidence>
<evidence type="ECO:0000256" key="6">
    <source>
        <dbReference type="ARBA" id="ARBA00022807"/>
    </source>
</evidence>
<dbReference type="AlphaFoldDB" id="A0A0A9WR55"/>
<proteinExistence type="predicted"/>
<dbReference type="SUPFAM" id="SSF54001">
    <property type="entry name" value="Cysteine proteinases"/>
    <property type="match status" value="1"/>
</dbReference>
<dbReference type="EC" id="3.4.19.12" evidence="2"/>
<dbReference type="EMBL" id="GBHO01033340">
    <property type="protein sequence ID" value="JAG10264.1"/>
    <property type="molecule type" value="Transcribed_RNA"/>
</dbReference>
<feature type="non-terminal residue" evidence="8">
    <location>
        <position position="139"/>
    </location>
</feature>
<dbReference type="InterPro" id="IPR001394">
    <property type="entry name" value="Peptidase_C19_UCH"/>
</dbReference>
<dbReference type="InterPro" id="IPR018200">
    <property type="entry name" value="USP_CS"/>
</dbReference>
<evidence type="ECO:0000313" key="8">
    <source>
        <dbReference type="EMBL" id="JAG10264.1"/>
    </source>
</evidence>
<dbReference type="InterPro" id="IPR038765">
    <property type="entry name" value="Papain-like_cys_pep_sf"/>
</dbReference>
<dbReference type="PROSITE" id="PS50235">
    <property type="entry name" value="USP_3"/>
    <property type="match status" value="1"/>
</dbReference>
<evidence type="ECO:0000259" key="7">
    <source>
        <dbReference type="PROSITE" id="PS50235"/>
    </source>
</evidence>
<evidence type="ECO:0000256" key="1">
    <source>
        <dbReference type="ARBA" id="ARBA00000707"/>
    </source>
</evidence>
<dbReference type="GO" id="GO:0016579">
    <property type="term" value="P:protein deubiquitination"/>
    <property type="evidence" value="ECO:0007669"/>
    <property type="project" value="InterPro"/>
</dbReference>
<reference evidence="8" key="1">
    <citation type="journal article" date="2014" name="PLoS ONE">
        <title>Transcriptome-Based Identification of ABC Transporters in the Western Tarnished Plant Bug Lygus hesperus.</title>
        <authorList>
            <person name="Hull J.J."/>
            <person name="Chaney K."/>
            <person name="Geib S.M."/>
            <person name="Fabrick J.A."/>
            <person name="Brent C.S."/>
            <person name="Walsh D."/>
            <person name="Lavine L.C."/>
        </authorList>
    </citation>
    <scope>NUCLEOTIDE SEQUENCE</scope>
</reference>